<feature type="non-terminal residue" evidence="6">
    <location>
        <position position="247"/>
    </location>
</feature>
<dbReference type="PANTHER" id="PTHR23098:SF16">
    <property type="entry name" value="REGULATORY PROTEIN ZESTE"/>
    <property type="match status" value="1"/>
</dbReference>
<feature type="compositionally biased region" description="Low complexity" evidence="4">
    <location>
        <begin position="183"/>
        <end position="192"/>
    </location>
</feature>
<evidence type="ECO:0000313" key="7">
    <source>
        <dbReference type="Proteomes" id="UP000054359"/>
    </source>
</evidence>
<feature type="domain" description="Myb/SANT-like DNA-binding" evidence="5">
    <location>
        <begin position="12"/>
        <end position="89"/>
    </location>
</feature>
<evidence type="ECO:0000256" key="2">
    <source>
        <dbReference type="ARBA" id="ARBA00016807"/>
    </source>
</evidence>
<keyword evidence="7" id="KW-1185">Reference proteome</keyword>
<dbReference type="OrthoDB" id="6437871at2759"/>
<organism evidence="6 7">
    <name type="scientific">Stegodyphus mimosarum</name>
    <name type="common">African social velvet spider</name>
    <dbReference type="NCBI Taxonomy" id="407821"/>
    <lineage>
        <taxon>Eukaryota</taxon>
        <taxon>Metazoa</taxon>
        <taxon>Ecdysozoa</taxon>
        <taxon>Arthropoda</taxon>
        <taxon>Chelicerata</taxon>
        <taxon>Arachnida</taxon>
        <taxon>Araneae</taxon>
        <taxon>Araneomorphae</taxon>
        <taxon>Entelegynae</taxon>
        <taxon>Eresoidea</taxon>
        <taxon>Eresidae</taxon>
        <taxon>Stegodyphus</taxon>
    </lineage>
</organism>
<dbReference type="EMBL" id="KK120384">
    <property type="protein sequence ID" value="KFM78177.1"/>
    <property type="molecule type" value="Genomic_DNA"/>
</dbReference>
<proteinExistence type="predicted"/>
<dbReference type="AlphaFoldDB" id="A0A087ULD8"/>
<evidence type="ECO:0000256" key="4">
    <source>
        <dbReference type="SAM" id="MobiDB-lite"/>
    </source>
</evidence>
<name>A0A087ULD8_STEMI</name>
<dbReference type="GO" id="GO:0005634">
    <property type="term" value="C:nucleus"/>
    <property type="evidence" value="ECO:0007669"/>
    <property type="project" value="TreeGrafter"/>
</dbReference>
<evidence type="ECO:0000259" key="5">
    <source>
        <dbReference type="Pfam" id="PF13873"/>
    </source>
</evidence>
<dbReference type="InterPro" id="IPR028002">
    <property type="entry name" value="Myb_DNA-bind_5"/>
</dbReference>
<dbReference type="PANTHER" id="PTHR23098">
    <property type="entry name" value="AGAP001331-PA-RELATED"/>
    <property type="match status" value="1"/>
</dbReference>
<evidence type="ECO:0000256" key="3">
    <source>
        <dbReference type="ARBA" id="ARBA00025466"/>
    </source>
</evidence>
<sequence length="247" mass="28172">MEIDTEKKWRKRIGRFSPRQLEMIVSYMEQNTSLAQGKLSIEFSKSDRRQKWKELSEMLNAERFGPKKTSDQWRKTWNDQKALIRCKAAKIKNSGSITSHNGIRDRLTPIEERLLKLAGYMSSAEDNGSSVVSFSSVIETSVDTLPETVLPDLSTELATETSLNSFVEPKIEPDLQEPSKQGAETTLPTKTAEPTTKAVLQTEPVIESKIEIVLPEQRSENAACQQTPQNCYKRLRNDAERRNKIRR</sequence>
<evidence type="ECO:0000256" key="1">
    <source>
        <dbReference type="ARBA" id="ARBA00011764"/>
    </source>
</evidence>
<dbReference type="Pfam" id="PF13873">
    <property type="entry name" value="Myb_DNA-bind_5"/>
    <property type="match status" value="1"/>
</dbReference>
<comment type="function">
    <text evidence="3">Involved in transvection phenomena (= synapsis-dependent gene expression), where the synaptic pairing of chromosomes carrying genes with which zeste interacts influences the expression of these genes. Zeste binds to DNA and stimulates transcription from a nearby promoter.</text>
</comment>
<gene>
    <name evidence="6" type="ORF">X975_17840</name>
</gene>
<evidence type="ECO:0000313" key="6">
    <source>
        <dbReference type="EMBL" id="KFM78177.1"/>
    </source>
</evidence>
<comment type="subunit">
    <text evidence="1">Self-associates forming complexes of several hundred monomers.</text>
</comment>
<feature type="region of interest" description="Disordered" evidence="4">
    <location>
        <begin position="173"/>
        <end position="192"/>
    </location>
</feature>
<accession>A0A087ULD8</accession>
<reference evidence="6 7" key="1">
    <citation type="submission" date="2013-11" db="EMBL/GenBank/DDBJ databases">
        <title>Genome sequencing of Stegodyphus mimosarum.</title>
        <authorList>
            <person name="Bechsgaard J."/>
        </authorList>
    </citation>
    <scope>NUCLEOTIDE SEQUENCE [LARGE SCALE GENOMIC DNA]</scope>
</reference>
<dbReference type="OMA" id="RSENAAC"/>
<protein>
    <recommendedName>
        <fullName evidence="2">Regulatory protein zeste</fullName>
    </recommendedName>
</protein>
<dbReference type="STRING" id="407821.A0A087ULD8"/>
<dbReference type="Proteomes" id="UP000054359">
    <property type="component" value="Unassembled WGS sequence"/>
</dbReference>